<dbReference type="Proteomes" id="UP000219335">
    <property type="component" value="Unassembled WGS sequence"/>
</dbReference>
<dbReference type="AlphaFoldDB" id="A0A286AM96"/>
<dbReference type="EMBL" id="OCMU01000005">
    <property type="protein sequence ID" value="SOD23009.1"/>
    <property type="molecule type" value="Genomic_DNA"/>
</dbReference>
<proteinExistence type="predicted"/>
<organism evidence="1 2">
    <name type="scientific">Nitrosomonas ureae</name>
    <dbReference type="NCBI Taxonomy" id="44577"/>
    <lineage>
        <taxon>Bacteria</taxon>
        <taxon>Pseudomonadati</taxon>
        <taxon>Pseudomonadota</taxon>
        <taxon>Betaproteobacteria</taxon>
        <taxon>Nitrosomonadales</taxon>
        <taxon>Nitrosomonadaceae</taxon>
        <taxon>Nitrosomonas</taxon>
    </lineage>
</organism>
<sequence length="52" mass="5773">MDSAYSATASFTDLLTLDTQLKINCIAFIAEYEAIDNEVLYQSNLIKLIRGA</sequence>
<name>A0A286AM96_9PROT</name>
<evidence type="ECO:0000313" key="1">
    <source>
        <dbReference type="EMBL" id="SOD23009.1"/>
    </source>
</evidence>
<reference evidence="1 2" key="1">
    <citation type="submission" date="2017-09" db="EMBL/GenBank/DDBJ databases">
        <authorList>
            <person name="Ehlers B."/>
            <person name="Leendertz F.H."/>
        </authorList>
    </citation>
    <scope>NUCLEOTIDE SEQUENCE [LARGE SCALE GENOMIC DNA]</scope>
    <source>
        <strain evidence="1 2">Nm42</strain>
    </source>
</reference>
<protein>
    <submittedName>
        <fullName evidence="1">Uncharacterized protein</fullName>
    </submittedName>
</protein>
<gene>
    <name evidence="1" type="ORF">SAMN06297164_3647</name>
</gene>
<accession>A0A286AM96</accession>
<evidence type="ECO:0000313" key="2">
    <source>
        <dbReference type="Proteomes" id="UP000219335"/>
    </source>
</evidence>